<dbReference type="SMART" id="SM00448">
    <property type="entry name" value="REC"/>
    <property type="match status" value="1"/>
</dbReference>
<reference evidence="8 9" key="1">
    <citation type="submission" date="2018-02" db="EMBL/GenBank/DDBJ databases">
        <title>Genome sequencing of Solimonas sp. HR-BB.</title>
        <authorList>
            <person name="Lee Y."/>
            <person name="Jeon C.O."/>
        </authorList>
    </citation>
    <scope>NUCLEOTIDE SEQUENCE [LARGE SCALE GENOMIC DNA]</scope>
    <source>
        <strain evidence="8 9">HR-BB</strain>
    </source>
</reference>
<dbReference type="Gene3D" id="3.30.70.270">
    <property type="match status" value="1"/>
</dbReference>
<feature type="compositionally biased region" description="Polar residues" evidence="5">
    <location>
        <begin position="308"/>
        <end position="318"/>
    </location>
</feature>
<dbReference type="SMART" id="SM00267">
    <property type="entry name" value="GGDEF"/>
    <property type="match status" value="1"/>
</dbReference>
<feature type="domain" description="Response regulatory" evidence="6">
    <location>
        <begin position="13"/>
        <end position="128"/>
    </location>
</feature>
<dbReference type="InterPro" id="IPR011006">
    <property type="entry name" value="CheY-like_superfamily"/>
</dbReference>
<evidence type="ECO:0000313" key="8">
    <source>
        <dbReference type="EMBL" id="PPE74516.1"/>
    </source>
</evidence>
<evidence type="ECO:0000256" key="2">
    <source>
        <dbReference type="ARBA" id="ARBA00012528"/>
    </source>
</evidence>
<dbReference type="InterPro" id="IPR001789">
    <property type="entry name" value="Sig_transdc_resp-reg_receiver"/>
</dbReference>
<proteinExistence type="predicted"/>
<dbReference type="GO" id="GO:1902201">
    <property type="term" value="P:negative regulation of bacterial-type flagellum-dependent cell motility"/>
    <property type="evidence" value="ECO:0007669"/>
    <property type="project" value="TreeGrafter"/>
</dbReference>
<dbReference type="PANTHER" id="PTHR45138:SF9">
    <property type="entry name" value="DIGUANYLATE CYCLASE DGCM-RELATED"/>
    <property type="match status" value="1"/>
</dbReference>
<dbReference type="EMBL" id="PSNW01000003">
    <property type="protein sequence ID" value="PPE74516.1"/>
    <property type="molecule type" value="Genomic_DNA"/>
</dbReference>
<evidence type="ECO:0000313" key="9">
    <source>
        <dbReference type="Proteomes" id="UP000238220"/>
    </source>
</evidence>
<dbReference type="InterPro" id="IPR050469">
    <property type="entry name" value="Diguanylate_Cyclase"/>
</dbReference>
<keyword evidence="9" id="KW-1185">Reference proteome</keyword>
<dbReference type="SUPFAM" id="SSF55073">
    <property type="entry name" value="Nucleotide cyclase"/>
    <property type="match status" value="1"/>
</dbReference>
<dbReference type="InterPro" id="IPR000160">
    <property type="entry name" value="GGDEF_dom"/>
</dbReference>
<dbReference type="AlphaFoldDB" id="A0A2S5THP9"/>
<dbReference type="EC" id="2.7.7.65" evidence="2"/>
<dbReference type="RefSeq" id="WP_104229674.1">
    <property type="nucleotide sequence ID" value="NZ_PSNW01000003.1"/>
</dbReference>
<comment type="cofactor">
    <cofactor evidence="1">
        <name>Mg(2+)</name>
        <dbReference type="ChEBI" id="CHEBI:18420"/>
    </cofactor>
</comment>
<name>A0A2S5THP9_9GAMM</name>
<feature type="modified residue" description="4-aspartylphosphate" evidence="4">
    <location>
        <position position="61"/>
    </location>
</feature>
<dbReference type="GO" id="GO:0000160">
    <property type="term" value="P:phosphorelay signal transduction system"/>
    <property type="evidence" value="ECO:0007669"/>
    <property type="project" value="InterPro"/>
</dbReference>
<gene>
    <name evidence="8" type="ORF">C3942_07060</name>
</gene>
<dbReference type="Gene3D" id="3.40.50.2300">
    <property type="match status" value="1"/>
</dbReference>
<keyword evidence="4" id="KW-0597">Phosphoprotein</keyword>
<evidence type="ECO:0000256" key="5">
    <source>
        <dbReference type="SAM" id="MobiDB-lite"/>
    </source>
</evidence>
<dbReference type="InterPro" id="IPR029787">
    <property type="entry name" value="Nucleotide_cyclase"/>
</dbReference>
<dbReference type="PROSITE" id="PS50887">
    <property type="entry name" value="GGDEF"/>
    <property type="match status" value="1"/>
</dbReference>
<dbReference type="Pfam" id="PF00072">
    <property type="entry name" value="Response_reg"/>
    <property type="match status" value="1"/>
</dbReference>
<dbReference type="PROSITE" id="PS50110">
    <property type="entry name" value="RESPONSE_REGULATORY"/>
    <property type="match status" value="1"/>
</dbReference>
<dbReference type="CDD" id="cd01949">
    <property type="entry name" value="GGDEF"/>
    <property type="match status" value="1"/>
</dbReference>
<dbReference type="Pfam" id="PF00990">
    <property type="entry name" value="GGDEF"/>
    <property type="match status" value="1"/>
</dbReference>
<feature type="region of interest" description="Disordered" evidence="5">
    <location>
        <begin position="299"/>
        <end position="318"/>
    </location>
</feature>
<protein>
    <recommendedName>
        <fullName evidence="2">diguanylate cyclase</fullName>
        <ecNumber evidence="2">2.7.7.65</ecNumber>
    </recommendedName>
</protein>
<comment type="caution">
    <text evidence="8">The sequence shown here is derived from an EMBL/GenBank/DDBJ whole genome shotgun (WGS) entry which is preliminary data.</text>
</comment>
<dbReference type="Proteomes" id="UP000238220">
    <property type="component" value="Unassembled WGS sequence"/>
</dbReference>
<sequence length="318" mass="35217">MRDLTPDASHRFRLLIVDDQPINIRVLHEALSVDYEIFMTTNGLQALEICARERPDLVLLDIEMPDIDGIEVCRRIKSGEVTKNIPVLFVTGHTSPEQEALGLEVGAVDFIAKPIHPAVVRARVRTHLLLKWQADLLRRMALIDGLTGVANRRCFDDALDLEWRVCSRSGESLGLAMIDVDYFKRFNDQYGHQAGDTCLKTVAQKLRGLLRRPRDLIARYGGEEFVCMIPGASLDALRDISEGLRSAVESAMIPHGGSDCSDVVTVSIGIAVAYPRFGESPDVLMQSADRSLYAAKQSGRNRVLAEPSNGTNAQKPRL</sequence>
<comment type="catalytic activity">
    <reaction evidence="3">
        <text>2 GTP = 3',3'-c-di-GMP + 2 diphosphate</text>
        <dbReference type="Rhea" id="RHEA:24898"/>
        <dbReference type="ChEBI" id="CHEBI:33019"/>
        <dbReference type="ChEBI" id="CHEBI:37565"/>
        <dbReference type="ChEBI" id="CHEBI:58805"/>
        <dbReference type="EC" id="2.7.7.65"/>
    </reaction>
</comment>
<organism evidence="8 9">
    <name type="scientific">Solimonas fluminis</name>
    <dbReference type="NCBI Taxonomy" id="2086571"/>
    <lineage>
        <taxon>Bacteria</taxon>
        <taxon>Pseudomonadati</taxon>
        <taxon>Pseudomonadota</taxon>
        <taxon>Gammaproteobacteria</taxon>
        <taxon>Nevskiales</taxon>
        <taxon>Nevskiaceae</taxon>
        <taxon>Solimonas</taxon>
    </lineage>
</organism>
<dbReference type="GO" id="GO:0052621">
    <property type="term" value="F:diguanylate cyclase activity"/>
    <property type="evidence" value="ECO:0007669"/>
    <property type="project" value="UniProtKB-EC"/>
</dbReference>
<accession>A0A2S5THP9</accession>
<feature type="domain" description="GGDEF" evidence="7">
    <location>
        <begin position="171"/>
        <end position="308"/>
    </location>
</feature>
<dbReference type="SUPFAM" id="SSF52172">
    <property type="entry name" value="CheY-like"/>
    <property type="match status" value="1"/>
</dbReference>
<evidence type="ECO:0000259" key="7">
    <source>
        <dbReference type="PROSITE" id="PS50887"/>
    </source>
</evidence>
<dbReference type="PANTHER" id="PTHR45138">
    <property type="entry name" value="REGULATORY COMPONENTS OF SENSORY TRANSDUCTION SYSTEM"/>
    <property type="match status" value="1"/>
</dbReference>
<evidence type="ECO:0000256" key="1">
    <source>
        <dbReference type="ARBA" id="ARBA00001946"/>
    </source>
</evidence>
<dbReference type="NCBIfam" id="TIGR00254">
    <property type="entry name" value="GGDEF"/>
    <property type="match status" value="1"/>
</dbReference>
<evidence type="ECO:0000256" key="4">
    <source>
        <dbReference type="PROSITE-ProRule" id="PRU00169"/>
    </source>
</evidence>
<dbReference type="FunFam" id="3.30.70.270:FF:000001">
    <property type="entry name" value="Diguanylate cyclase domain protein"/>
    <property type="match status" value="1"/>
</dbReference>
<evidence type="ECO:0000256" key="3">
    <source>
        <dbReference type="ARBA" id="ARBA00034247"/>
    </source>
</evidence>
<dbReference type="GO" id="GO:0043709">
    <property type="term" value="P:cell adhesion involved in single-species biofilm formation"/>
    <property type="evidence" value="ECO:0007669"/>
    <property type="project" value="TreeGrafter"/>
</dbReference>
<dbReference type="GO" id="GO:0005886">
    <property type="term" value="C:plasma membrane"/>
    <property type="evidence" value="ECO:0007669"/>
    <property type="project" value="TreeGrafter"/>
</dbReference>
<evidence type="ECO:0000259" key="6">
    <source>
        <dbReference type="PROSITE" id="PS50110"/>
    </source>
</evidence>
<dbReference type="InterPro" id="IPR043128">
    <property type="entry name" value="Rev_trsase/Diguanyl_cyclase"/>
</dbReference>
<dbReference type="OrthoDB" id="9812260at2"/>